<feature type="non-terminal residue" evidence="1">
    <location>
        <position position="1087"/>
    </location>
</feature>
<reference evidence="1" key="1">
    <citation type="submission" date="2021-02" db="EMBL/GenBank/DDBJ databases">
        <authorList>
            <person name="Dougan E. K."/>
            <person name="Rhodes N."/>
            <person name="Thang M."/>
            <person name="Chan C."/>
        </authorList>
    </citation>
    <scope>NUCLEOTIDE SEQUENCE</scope>
</reference>
<comment type="caution">
    <text evidence="1">The sequence shown here is derived from an EMBL/GenBank/DDBJ whole genome shotgun (WGS) entry which is preliminary data.</text>
</comment>
<dbReference type="AlphaFoldDB" id="A0A812NAX4"/>
<sequence>EQVPELRPWLLANRPGIYQRVEGVRYLCRPCGSEVFFVRPALSAVWFVHEHENKHKEGLQRMAAASWFQLRPNLSELLAQAVAFQRTPDSFDAWIANGVLAFTTESQAPSGWLSALRITVQGCSATLRHRDCEQGLADSLCASCEKLVTKPMLDSVANWARRLACADLVFACVFRPQDVAAKLERMESSDYTAYSKKCRSEVRRCSEIFSSMGIAALHDHCRRQWLCMTGATLTDEIRRFIRVNIAELNLISCEPDEQSACEDLQLAAYVASGKMQKHVAVRALLHTFVQAERRISSGNALVRPGRSLPDDFRLELMGTLGQGKAAADLLAMFHVRTRGQSRPRLDFGNPLVPDFFLSHLDKEGQQTSCATAFRLLTGGESQRLLRVAIDETYWRPTWQPVSQFKNRDVAIVGGGWSDEANMAVLNPKDGRSDHDLARLTVSCVAAKNPLFVELVGQLLESFEKAGRKALPVSVAYDGGTSNSLLNAVLLGLVDQDEMSDYPFFRSVSVARPNLKMFPLGVLRSKSKQYISGSNVFAEGGTAGLGVHKQRRAVGQRPSRFLEDNWECDGIRIFMFLGELISSTWNCGLGPEATFRNAMTAWYLLLIQVSEAKRIHGQGWRERALPSQTIRNCLHVVAHAALACIYNCSGTPWSLRGRQERPAEIKAPWRGNPSIANAIYSTQLEHLKNLRDSSKFQYPAVAPAFAVDLLEASELAGQALRGACFLQSMWSKARDTSLGYLWDLIMASWGKKQELSTWNAVEHELALARQASALDGGQRQSRIAAWTSRQNAMHGKASASDPSELLVTRVTHFKSHSESQLLLFLRADETVSLCLPLTSFRGAVLAGKGNPRRLQVARPSAAPLPAGLVKAVRVVELVESSKTTWVATGLNPVSMLDTTSVLAEVRAKEITRNSSRTTVKLSKEALEAMADFIKKAPWKEAAAAEEKVAWVHVGMFWQSVALQLVATPAGLAISKLPGLTAKQLTPAAGVKHIPLFLRGLPAIWEATPLLDSEGSFRIPKRSIPWPEVCVRAQDMLDVKLAGKNQSEYGKSVLWVLRSLLPEGDGALKRLQSFVQDVDSLAAPMLPLH</sequence>
<accession>A0A812NAX4</accession>
<proteinExistence type="predicted"/>
<dbReference type="EMBL" id="CAJNIZ010010658">
    <property type="protein sequence ID" value="CAE7304363.1"/>
    <property type="molecule type" value="Genomic_DNA"/>
</dbReference>
<gene>
    <name evidence="1" type="primary">abcB2</name>
    <name evidence="1" type="ORF">SPIL2461_LOCUS6876</name>
</gene>
<keyword evidence="2" id="KW-1185">Reference proteome</keyword>
<dbReference type="OrthoDB" id="426944at2759"/>
<protein>
    <submittedName>
        <fullName evidence="1">AbcB2 protein</fullName>
    </submittedName>
</protein>
<evidence type="ECO:0000313" key="1">
    <source>
        <dbReference type="EMBL" id="CAE7304363.1"/>
    </source>
</evidence>
<organism evidence="1 2">
    <name type="scientific">Symbiodinium pilosum</name>
    <name type="common">Dinoflagellate</name>
    <dbReference type="NCBI Taxonomy" id="2952"/>
    <lineage>
        <taxon>Eukaryota</taxon>
        <taxon>Sar</taxon>
        <taxon>Alveolata</taxon>
        <taxon>Dinophyceae</taxon>
        <taxon>Suessiales</taxon>
        <taxon>Symbiodiniaceae</taxon>
        <taxon>Symbiodinium</taxon>
    </lineage>
</organism>
<dbReference type="Proteomes" id="UP000649617">
    <property type="component" value="Unassembled WGS sequence"/>
</dbReference>
<name>A0A812NAX4_SYMPI</name>
<evidence type="ECO:0000313" key="2">
    <source>
        <dbReference type="Proteomes" id="UP000649617"/>
    </source>
</evidence>